<evidence type="ECO:0000313" key="10">
    <source>
        <dbReference type="Proteomes" id="UP000245059"/>
    </source>
</evidence>
<keyword evidence="6" id="KW-0486">Methionine biosynthesis</keyword>
<dbReference type="EC" id="2.3.1.31" evidence="6"/>
<dbReference type="EMBL" id="QEWV01000008">
    <property type="protein sequence ID" value="PWD90708.1"/>
    <property type="molecule type" value="Genomic_DNA"/>
</dbReference>
<evidence type="ECO:0000256" key="4">
    <source>
        <dbReference type="ARBA" id="ARBA00022679"/>
    </source>
</evidence>
<comment type="caution">
    <text evidence="6">Lacks conserved residue(s) required for the propagation of feature annotation.</text>
</comment>
<proteinExistence type="inferred from homology"/>
<dbReference type="InterPro" id="IPR033752">
    <property type="entry name" value="MetA_family"/>
</dbReference>
<evidence type="ECO:0000256" key="2">
    <source>
        <dbReference type="ARBA" id="ARBA00022490"/>
    </source>
</evidence>
<dbReference type="HAMAP" id="MF_00295">
    <property type="entry name" value="MetA_acyltransf"/>
    <property type="match status" value="1"/>
</dbReference>
<evidence type="ECO:0000256" key="6">
    <source>
        <dbReference type="HAMAP-Rule" id="MF_00295"/>
    </source>
</evidence>
<dbReference type="EMBL" id="QEWW01000007">
    <property type="protein sequence ID" value="PWD83932.1"/>
    <property type="molecule type" value="Genomic_DNA"/>
</dbReference>
<dbReference type="GO" id="GO:0005737">
    <property type="term" value="C:cytoplasm"/>
    <property type="evidence" value="ECO:0007669"/>
    <property type="project" value="UniProtKB-SubCell"/>
</dbReference>
<comment type="similarity">
    <text evidence="6">Belongs to the MetA family.</text>
</comment>
<dbReference type="AlphaFoldDB" id="A0A2U2AL38"/>
<keyword evidence="5 6" id="KW-0012">Acyltransferase</keyword>
<protein>
    <recommendedName>
        <fullName evidence="6">Homoserine O-acetyltransferase</fullName>
        <shortName evidence="6">HAT</shortName>
        <ecNumber evidence="6">2.3.1.31</ecNumber>
    </recommendedName>
    <alternativeName>
        <fullName evidence="6">Homoserine transacetylase</fullName>
        <shortName evidence="6">HTA</shortName>
    </alternativeName>
</protein>
<feature type="active site" evidence="6">
    <location>
        <position position="237"/>
    </location>
</feature>
<dbReference type="PIRSF" id="PIRSF000450">
    <property type="entry name" value="H_ser_succinyltr"/>
    <property type="match status" value="1"/>
</dbReference>
<dbReference type="Proteomes" id="UP000245059">
    <property type="component" value="Unassembled WGS sequence"/>
</dbReference>
<dbReference type="Gene3D" id="3.40.50.880">
    <property type="match status" value="1"/>
</dbReference>
<evidence type="ECO:0000313" key="8">
    <source>
        <dbReference type="EMBL" id="PWD83932.1"/>
    </source>
</evidence>
<evidence type="ECO:0000256" key="5">
    <source>
        <dbReference type="ARBA" id="ARBA00023315"/>
    </source>
</evidence>
<dbReference type="PANTHER" id="PTHR20919:SF0">
    <property type="entry name" value="HOMOSERINE O-SUCCINYLTRANSFERASE"/>
    <property type="match status" value="1"/>
</dbReference>
<evidence type="ECO:0000256" key="3">
    <source>
        <dbReference type="ARBA" id="ARBA00022605"/>
    </source>
</evidence>
<feature type="binding site" evidence="6">
    <location>
        <position position="163"/>
    </location>
    <ligand>
        <name>substrate</name>
    </ligand>
</feature>
<sequence length="309" mass="36036">MPVKIPNMLPAYQVLKNENIFVMDEDRAVAQDIRPLKIAILNLMPLKEVTETQLLRVLGNTPLQIDPVFIATESYQPKNTDKAYLDTFYRTFDDIKEDAFDGFIITGAPVETLPFEEVQYWQELTEIMEWADKNVFSTLYICWGAQAGLYYRYGVNKHPLAEKCFGVFSHEVTAQNVKLLRGFDDQFYAPHSRHTEVRREEILAHDDLMILAESEEAGVHIVANRDLRHVYVMGHGEYDHDTLDREYRRDLERGDKIAPPQNYYRHNDPAESPVVTWRSHGNLLFANWLNYCVYQETPFDLLSLKKREA</sequence>
<dbReference type="Proteomes" id="UP000245217">
    <property type="component" value="Unassembled WGS sequence"/>
</dbReference>
<dbReference type="InterPro" id="IPR005697">
    <property type="entry name" value="HST_MetA"/>
</dbReference>
<comment type="function">
    <text evidence="6">Transfers an acetyl group from acetyl-CoA to L-homoserine, forming acetyl-L-homoserine.</text>
</comment>
<evidence type="ECO:0000256" key="1">
    <source>
        <dbReference type="ARBA" id="ARBA00004496"/>
    </source>
</evidence>
<dbReference type="FunFam" id="3.40.50.880:FF:000004">
    <property type="entry name" value="Homoserine O-succinyltransferase"/>
    <property type="match status" value="1"/>
</dbReference>
<dbReference type="NCBIfam" id="TIGR01001">
    <property type="entry name" value="metA"/>
    <property type="match status" value="1"/>
</dbReference>
<feature type="site" description="Important for acyl-CoA specificity" evidence="6">
    <location>
        <position position="111"/>
    </location>
</feature>
<comment type="pathway">
    <text evidence="6">Amino-acid biosynthesis; L-methionine biosynthesis via de novo pathway; O-acetyl-L-homoserine from L-homoserine: step 1/1.</text>
</comment>
<name>A0A2U2AL38_9GAMM</name>
<organism evidence="8 10">
    <name type="scientific">Ignatzschineria cameli</name>
    <dbReference type="NCBI Taxonomy" id="2182793"/>
    <lineage>
        <taxon>Bacteria</taxon>
        <taxon>Pseudomonadati</taxon>
        <taxon>Pseudomonadota</taxon>
        <taxon>Gammaproteobacteria</taxon>
        <taxon>Cardiobacteriales</taxon>
        <taxon>Ignatzschineriaceae</taxon>
        <taxon>Ignatzschineria</taxon>
    </lineage>
</organism>
<feature type="binding site" evidence="6">
    <location>
        <position position="192"/>
    </location>
    <ligand>
        <name>substrate</name>
    </ligand>
</feature>
<evidence type="ECO:0000313" key="11">
    <source>
        <dbReference type="Proteomes" id="UP000245217"/>
    </source>
</evidence>
<feature type="binding site" evidence="6">
    <location>
        <position position="249"/>
    </location>
    <ligand>
        <name>substrate</name>
    </ligand>
</feature>
<dbReference type="UniPathway" id="UPA00051">
    <property type="reaction ID" value="UER00074"/>
</dbReference>
<keyword evidence="2 6" id="KW-0963">Cytoplasm</keyword>
<dbReference type="Pfam" id="PF04204">
    <property type="entry name" value="HTS"/>
    <property type="match status" value="1"/>
</dbReference>
<accession>A0A2U2AL38</accession>
<keyword evidence="11" id="KW-1185">Reference proteome</keyword>
<dbReference type="GO" id="GO:0004414">
    <property type="term" value="F:homoserine O-acetyltransferase activity"/>
    <property type="evidence" value="ECO:0007669"/>
    <property type="project" value="UniProtKB-EC"/>
</dbReference>
<dbReference type="SUPFAM" id="SSF52317">
    <property type="entry name" value="Class I glutamine amidotransferase-like"/>
    <property type="match status" value="1"/>
</dbReference>
<dbReference type="InterPro" id="IPR029062">
    <property type="entry name" value="Class_I_gatase-like"/>
</dbReference>
<comment type="catalytic activity">
    <reaction evidence="6">
        <text>L-homoserine + acetyl-CoA = O-acetyl-L-homoserine + CoA</text>
        <dbReference type="Rhea" id="RHEA:13701"/>
        <dbReference type="ChEBI" id="CHEBI:57287"/>
        <dbReference type="ChEBI" id="CHEBI:57288"/>
        <dbReference type="ChEBI" id="CHEBI:57476"/>
        <dbReference type="ChEBI" id="CHEBI:57716"/>
        <dbReference type="EC" id="2.3.1.31"/>
    </reaction>
</comment>
<gene>
    <name evidence="6" type="primary">metAA</name>
    <name evidence="8" type="ORF">DC077_08670</name>
    <name evidence="9" type="ORF">DC078_08165</name>
</gene>
<feature type="active site" description="Proton acceptor" evidence="6">
    <location>
        <position position="235"/>
    </location>
</feature>
<reference evidence="10 11" key="2">
    <citation type="submission" date="2018-05" db="EMBL/GenBank/DDBJ databases">
        <title>Ignatzschineria dubaiensis sp. nov., isolated from necrotic foot tissues of dromedaries (Camelus dromedarius) and associated maggots in Dubai, United Arab Emirates.</title>
        <authorList>
            <person name="Tsang C.C."/>
            <person name="Tang J.Y.M."/>
            <person name="Fong J.Y.H."/>
            <person name="Kinne J."/>
            <person name="Lee H.H."/>
            <person name="Joseph M."/>
            <person name="Jose S."/>
            <person name="Schuster R.K."/>
            <person name="Tang Y."/>
            <person name="Sivakumar S."/>
            <person name="Chen J.H.K."/>
            <person name="Teng J.L.L."/>
            <person name="Lau S.K.P."/>
            <person name="Wernery U."/>
            <person name="Woo P.C.Y."/>
        </authorList>
    </citation>
    <scope>NUCLEOTIDE SEQUENCE [LARGE SCALE GENOMIC DNA]</scope>
    <source>
        <strain evidence="10">UAE-HKU57</strain>
        <strain evidence="11">UAE-HKU58</strain>
    </source>
</reference>
<evidence type="ECO:0000256" key="7">
    <source>
        <dbReference type="PIRSR" id="PIRSR000450-1"/>
    </source>
</evidence>
<keyword evidence="3 6" id="KW-0028">Amino-acid biosynthesis</keyword>
<feature type="site" description="Important for substrate specificity" evidence="6">
    <location>
        <position position="192"/>
    </location>
</feature>
<feature type="active site" description="Acyl-thioester intermediate" evidence="6 7">
    <location>
        <position position="142"/>
    </location>
</feature>
<reference evidence="8" key="1">
    <citation type="journal article" date="2018" name="Genome Announc.">
        <title>Ignatzschineria cameli sp. nov., isolated from necrotic foot tissue of dromedaries (Camelus dromedarius) and associated maggots (Wohlfahrtia species) in Dubai.</title>
        <authorList>
            <person name="Tsang C.C."/>
            <person name="Tang J.Y."/>
            <person name="Fong J.Y."/>
            <person name="Kinne J."/>
            <person name="Lee H.H."/>
            <person name="Joseph M."/>
            <person name="Jose S."/>
            <person name="Schuster R.K."/>
            <person name="Tang Y."/>
            <person name="Sivakumar S."/>
            <person name="Chen J.H."/>
            <person name="Teng J.L."/>
            <person name="Lau S.K."/>
            <person name="Wernery U."/>
            <person name="Woo P.C."/>
        </authorList>
    </citation>
    <scope>NUCLEOTIDE SEQUENCE</scope>
    <source>
        <strain evidence="8">UAE-HKU57</strain>
        <strain evidence="9">UAE-HKU58</strain>
    </source>
</reference>
<dbReference type="CDD" id="cd03131">
    <property type="entry name" value="GATase1_HTS"/>
    <property type="match status" value="1"/>
</dbReference>
<evidence type="ECO:0000313" key="9">
    <source>
        <dbReference type="EMBL" id="PWD90708.1"/>
    </source>
</evidence>
<dbReference type="GO" id="GO:0019281">
    <property type="term" value="P:L-methionine biosynthetic process from homoserine via O-succinyl-L-homoserine and cystathionine"/>
    <property type="evidence" value="ECO:0007669"/>
    <property type="project" value="InterPro"/>
</dbReference>
<comment type="caution">
    <text evidence="8">The sequence shown here is derived from an EMBL/GenBank/DDBJ whole genome shotgun (WGS) entry which is preliminary data.</text>
</comment>
<keyword evidence="4 6" id="KW-0808">Transferase</keyword>
<dbReference type="PANTHER" id="PTHR20919">
    <property type="entry name" value="HOMOSERINE O-SUCCINYLTRANSFERASE"/>
    <property type="match status" value="1"/>
</dbReference>
<dbReference type="RefSeq" id="WP_109202069.1">
    <property type="nucleotide sequence ID" value="NZ_QEWS01000007.1"/>
</dbReference>
<comment type="subcellular location">
    <subcellularLocation>
        <location evidence="1 6">Cytoplasm</location>
    </subcellularLocation>
</comment>
<dbReference type="GO" id="GO:0008899">
    <property type="term" value="F:homoserine O-succinyltransferase activity"/>
    <property type="evidence" value="ECO:0007669"/>
    <property type="project" value="UniProtKB-UniRule"/>
</dbReference>
<dbReference type="OrthoDB" id="9772423at2"/>